<organism evidence="1 2">
    <name type="scientific">Corchorus capsularis</name>
    <name type="common">Jute</name>
    <dbReference type="NCBI Taxonomy" id="210143"/>
    <lineage>
        <taxon>Eukaryota</taxon>
        <taxon>Viridiplantae</taxon>
        <taxon>Streptophyta</taxon>
        <taxon>Embryophyta</taxon>
        <taxon>Tracheophyta</taxon>
        <taxon>Spermatophyta</taxon>
        <taxon>Magnoliopsida</taxon>
        <taxon>eudicotyledons</taxon>
        <taxon>Gunneridae</taxon>
        <taxon>Pentapetalae</taxon>
        <taxon>rosids</taxon>
        <taxon>malvids</taxon>
        <taxon>Malvales</taxon>
        <taxon>Malvaceae</taxon>
        <taxon>Grewioideae</taxon>
        <taxon>Apeibeae</taxon>
        <taxon>Corchorus</taxon>
    </lineage>
</organism>
<evidence type="ECO:0000313" key="1">
    <source>
        <dbReference type="EMBL" id="OMO62828.1"/>
    </source>
</evidence>
<name>A0A1R3GXH6_COCAP</name>
<comment type="caution">
    <text evidence="1">The sequence shown here is derived from an EMBL/GenBank/DDBJ whole genome shotgun (WGS) entry which is preliminary data.</text>
</comment>
<dbReference type="EMBL" id="AWWV01013124">
    <property type="protein sequence ID" value="OMO62828.1"/>
    <property type="molecule type" value="Genomic_DNA"/>
</dbReference>
<keyword evidence="2" id="KW-1185">Reference proteome</keyword>
<dbReference type="OrthoDB" id="10516184at2759"/>
<evidence type="ECO:0000313" key="2">
    <source>
        <dbReference type="Proteomes" id="UP000188268"/>
    </source>
</evidence>
<dbReference type="Proteomes" id="UP000188268">
    <property type="component" value="Unassembled WGS sequence"/>
</dbReference>
<proteinExistence type="predicted"/>
<feature type="non-terminal residue" evidence="1">
    <location>
        <position position="1"/>
    </location>
</feature>
<dbReference type="Gramene" id="OMO62828">
    <property type="protein sequence ID" value="OMO62828"/>
    <property type="gene ID" value="CCACVL1_22616"/>
</dbReference>
<dbReference type="AlphaFoldDB" id="A0A1R3GXH6"/>
<reference evidence="1 2" key="1">
    <citation type="submission" date="2013-09" db="EMBL/GenBank/DDBJ databases">
        <title>Corchorus capsularis genome sequencing.</title>
        <authorList>
            <person name="Alam M."/>
            <person name="Haque M.S."/>
            <person name="Islam M.S."/>
            <person name="Emdad E.M."/>
            <person name="Islam M.M."/>
            <person name="Ahmed B."/>
            <person name="Halim A."/>
            <person name="Hossen Q.M.M."/>
            <person name="Hossain M.Z."/>
            <person name="Ahmed R."/>
            <person name="Khan M.M."/>
            <person name="Islam R."/>
            <person name="Rashid M.M."/>
            <person name="Khan S.A."/>
            <person name="Rahman M.S."/>
            <person name="Alam M."/>
        </authorList>
    </citation>
    <scope>NUCLEOTIDE SEQUENCE [LARGE SCALE GENOMIC DNA]</scope>
    <source>
        <strain evidence="2">cv. CVL-1</strain>
        <tissue evidence="1">Whole seedling</tissue>
    </source>
</reference>
<gene>
    <name evidence="1" type="ORF">CCACVL1_22616</name>
</gene>
<dbReference type="STRING" id="210143.A0A1R3GXH6"/>
<accession>A0A1R3GXH6</accession>
<protein>
    <submittedName>
        <fullName evidence="1">Uncharacterized protein</fullName>
    </submittedName>
</protein>
<sequence>GSHGLYFNQKIEGLRPLLLLNGVETEGRSLAVKGLRLSEKKKVGDLFMGFERSRDIKPLVASKPVSLKNDAVIAASKTKVTICYGTQTRAAEGFAKVKTKPALPKKASGNNLLWGLCDEE</sequence>